<dbReference type="InterPro" id="IPR053137">
    <property type="entry name" value="NLR-like"/>
</dbReference>
<protein>
    <submittedName>
        <fullName evidence="2">Nucleoside phosphorylase domain-containing protein</fullName>
    </submittedName>
</protein>
<dbReference type="Gene3D" id="3.40.50.1580">
    <property type="entry name" value="Nucleoside phosphorylase domain"/>
    <property type="match status" value="1"/>
</dbReference>
<evidence type="ECO:0000313" key="3">
    <source>
        <dbReference type="Proteomes" id="UP001610334"/>
    </source>
</evidence>
<dbReference type="InterPro" id="IPR035994">
    <property type="entry name" value="Nucleoside_phosphorylase_sf"/>
</dbReference>
<reference evidence="2 3" key="1">
    <citation type="submission" date="2024-07" db="EMBL/GenBank/DDBJ databases">
        <title>Section-level genome sequencing and comparative genomics of Aspergillus sections Usti and Cavernicolus.</title>
        <authorList>
            <consortium name="Lawrence Berkeley National Laboratory"/>
            <person name="Nybo J.L."/>
            <person name="Vesth T.C."/>
            <person name="Theobald S."/>
            <person name="Frisvad J.C."/>
            <person name="Larsen T.O."/>
            <person name="Kjaerboelling I."/>
            <person name="Rothschild-Mancinelli K."/>
            <person name="Lyhne E.K."/>
            <person name="Kogle M.E."/>
            <person name="Barry K."/>
            <person name="Clum A."/>
            <person name="Na H."/>
            <person name="Ledsgaard L."/>
            <person name="Lin J."/>
            <person name="Lipzen A."/>
            <person name="Kuo A."/>
            <person name="Riley R."/>
            <person name="Mondo S."/>
            <person name="Labutti K."/>
            <person name="Haridas S."/>
            <person name="Pangalinan J."/>
            <person name="Salamov A.A."/>
            <person name="Simmons B.A."/>
            <person name="Magnuson J.K."/>
            <person name="Chen J."/>
            <person name="Drula E."/>
            <person name="Henrissat B."/>
            <person name="Wiebenga A."/>
            <person name="Lubbers R.J."/>
            <person name="Gomes A.C."/>
            <person name="Makela M.R."/>
            <person name="Stajich J."/>
            <person name="Grigoriev I.V."/>
            <person name="Mortensen U.H."/>
            <person name="De Vries R.P."/>
            <person name="Baker S.E."/>
            <person name="Andersen M.R."/>
        </authorList>
    </citation>
    <scope>NUCLEOTIDE SEQUENCE [LARGE SCALE GENOMIC DNA]</scope>
    <source>
        <strain evidence="2 3">CBS 588.65</strain>
    </source>
</reference>
<accession>A0ABR4HE51</accession>
<gene>
    <name evidence="2" type="ORF">BJX63DRAFT_216751</name>
</gene>
<keyword evidence="3" id="KW-1185">Reference proteome</keyword>
<dbReference type="PANTHER" id="PTHR46082:SF6">
    <property type="entry name" value="AAA+ ATPASE DOMAIN-CONTAINING PROTEIN-RELATED"/>
    <property type="match status" value="1"/>
</dbReference>
<organism evidence="2 3">
    <name type="scientific">Aspergillus granulosus</name>
    <dbReference type="NCBI Taxonomy" id="176169"/>
    <lineage>
        <taxon>Eukaryota</taxon>
        <taxon>Fungi</taxon>
        <taxon>Dikarya</taxon>
        <taxon>Ascomycota</taxon>
        <taxon>Pezizomycotina</taxon>
        <taxon>Eurotiomycetes</taxon>
        <taxon>Eurotiomycetidae</taxon>
        <taxon>Eurotiales</taxon>
        <taxon>Aspergillaceae</taxon>
        <taxon>Aspergillus</taxon>
        <taxon>Aspergillus subgen. Nidulantes</taxon>
    </lineage>
</organism>
<dbReference type="SUPFAM" id="SSF53167">
    <property type="entry name" value="Purine and uridine phosphorylases"/>
    <property type="match status" value="1"/>
</dbReference>
<dbReference type="EMBL" id="JBFXLT010000039">
    <property type="protein sequence ID" value="KAL2813585.1"/>
    <property type="molecule type" value="Genomic_DNA"/>
</dbReference>
<feature type="domain" description="Nucleoside phosphorylase" evidence="1">
    <location>
        <begin position="14"/>
        <end position="130"/>
    </location>
</feature>
<evidence type="ECO:0000313" key="2">
    <source>
        <dbReference type="EMBL" id="KAL2813585.1"/>
    </source>
</evidence>
<dbReference type="PANTHER" id="PTHR46082">
    <property type="entry name" value="ATP/GTP-BINDING PROTEIN-RELATED"/>
    <property type="match status" value="1"/>
</dbReference>
<dbReference type="Pfam" id="PF01048">
    <property type="entry name" value="PNP_UDP_1"/>
    <property type="match status" value="1"/>
</dbReference>
<proteinExistence type="predicted"/>
<comment type="caution">
    <text evidence="2">The sequence shown here is derived from an EMBL/GenBank/DDBJ whole genome shotgun (WGS) entry which is preliminary data.</text>
</comment>
<dbReference type="InterPro" id="IPR036770">
    <property type="entry name" value="Ankyrin_rpt-contain_sf"/>
</dbReference>
<name>A0ABR4HE51_9EURO</name>
<dbReference type="InterPro" id="IPR000845">
    <property type="entry name" value="Nucleoside_phosphorylase_d"/>
</dbReference>
<evidence type="ECO:0000259" key="1">
    <source>
        <dbReference type="Pfam" id="PF01048"/>
    </source>
</evidence>
<dbReference type="Gene3D" id="1.25.40.20">
    <property type="entry name" value="Ankyrin repeat-containing domain"/>
    <property type="match status" value="1"/>
</dbReference>
<sequence>MASSDRRPEALDFRRAIICALPREFDAVEALFDEHYHSIPTEKHHGDPNFYRTGRIGTDYVVLTCLEEMGKGSAASAASTLRISFPNIDFALVVGICGGVPFPTENTELIMGDVIISHQVVTFDFGRQYPDRFEQKGAVLDTLDRSNRGVRSVLSGLRTRREQERFQELHSRYLRSLEGTNPIWRYPGVDRDRLFSSSSRHVESSGRTSNTDCDSVGCQGELIHRSRLTTHEPPRPLVHLGSIASGDTVMKSADHRDQLARKSGIVGFEMEGAGVCNSLSCLILKGACDYADSHKNKVWQDYAAASAAACTKALLECLVEQISEFGAYIYSHTLEAHTGKISASIVSHSTSDIYDCKQHIRSIEQGLQRLGGGIPNAMMRRALIPAAREVIGRDRSEVRNLQNRRFLESKPRRTMFGTIRFQTQITKHMVIMGDKETNRTETKTSFIFHPAPWLMRLGLRYGLKAMAINHHRTWRYTIQPVHTVPDDSLIFLFCRTGNVDAVRQLLARGDASVFDIDSDGLTPLHHVQEISNSRGF</sequence>
<dbReference type="Proteomes" id="UP001610334">
    <property type="component" value="Unassembled WGS sequence"/>
</dbReference>